<reference evidence="2 3" key="1">
    <citation type="submission" date="2017-01" db="EMBL/GenBank/DDBJ databases">
        <authorList>
            <person name="Mah S.A."/>
            <person name="Swanson W.J."/>
            <person name="Moy G.W."/>
            <person name="Vacquier V.D."/>
        </authorList>
    </citation>
    <scope>NUCLEOTIDE SEQUENCE [LARGE SCALE GENOMIC DNA]</scope>
    <source>
        <strain evidence="2 3">CPCC 203464</strain>
    </source>
</reference>
<comment type="similarity">
    <text evidence="1">Belongs to the cytochrome P450 family.</text>
</comment>
<dbReference type="Proteomes" id="UP000186218">
    <property type="component" value="Unassembled WGS sequence"/>
</dbReference>
<dbReference type="PANTHER" id="PTHR24305:SF166">
    <property type="entry name" value="CYTOCHROME P450 12A4, MITOCHONDRIAL-RELATED"/>
    <property type="match status" value="1"/>
</dbReference>
<dbReference type="InterPro" id="IPR001128">
    <property type="entry name" value="Cyt_P450"/>
</dbReference>
<evidence type="ECO:0000313" key="2">
    <source>
        <dbReference type="EMBL" id="SIS23406.1"/>
    </source>
</evidence>
<dbReference type="PANTHER" id="PTHR24305">
    <property type="entry name" value="CYTOCHROME P450"/>
    <property type="match status" value="1"/>
</dbReference>
<dbReference type="RefSeq" id="WP_076482891.1">
    <property type="nucleotide sequence ID" value="NZ_FTNT01000016.1"/>
</dbReference>
<dbReference type="EMBL" id="FTNT01000016">
    <property type="protein sequence ID" value="SIS23406.1"/>
    <property type="molecule type" value="Genomic_DNA"/>
</dbReference>
<keyword evidence="3" id="KW-1185">Reference proteome</keyword>
<dbReference type="GO" id="GO:0005506">
    <property type="term" value="F:iron ion binding"/>
    <property type="evidence" value="ECO:0007669"/>
    <property type="project" value="InterPro"/>
</dbReference>
<proteinExistence type="inferred from homology"/>
<organism evidence="2 3">
    <name type="scientific">Williamsia sterculiae</name>
    <dbReference type="NCBI Taxonomy" id="1344003"/>
    <lineage>
        <taxon>Bacteria</taxon>
        <taxon>Bacillati</taxon>
        <taxon>Actinomycetota</taxon>
        <taxon>Actinomycetes</taxon>
        <taxon>Mycobacteriales</taxon>
        <taxon>Nocardiaceae</taxon>
        <taxon>Williamsia</taxon>
    </lineage>
</organism>
<dbReference type="GO" id="GO:0016705">
    <property type="term" value="F:oxidoreductase activity, acting on paired donors, with incorporation or reduction of molecular oxygen"/>
    <property type="evidence" value="ECO:0007669"/>
    <property type="project" value="InterPro"/>
</dbReference>
<sequence>MPEFAHASLIDGIRFTGQIGVPSVLQGLFVKRSLPTSIATLASLDRLGYGLVEGLIRSHGPGPFYVRVALDEALVVSAPEDIQYVLSRSPDPFASDPETKRKGMRAFQPDALTLSRGSVWADRRVFTEAVLGTGQPVHRLSDQFLQIANDETDTLERPLRWRPFHTMFRRLTRQVIFGRSARDDTDLSRCLESLMSEGNNTPDKPGDDYAKLLSRIHSYLDAPEEDSLAWEMLTAPRSDTTKPAGQVIHWMFAMGDTLATNTFRALAAIAAHPDERDTVRTELAHSDLSTPTGIASLPYLSGCLREAMRLWPTTPMFGRVTTRRVKFPNGATVDQGTQILIYNLFNHRNRHHITYADKFSPNEWVDGNAANEWSFNFFSHGPQGCPGTDLALLLGQAVLARLISSGAPELPKSPLKPSRPMPYTLSPEGLTIALNV</sequence>
<dbReference type="InterPro" id="IPR050121">
    <property type="entry name" value="Cytochrome_P450_monoxygenase"/>
</dbReference>
<dbReference type="GO" id="GO:0020037">
    <property type="term" value="F:heme binding"/>
    <property type="evidence" value="ECO:0007669"/>
    <property type="project" value="InterPro"/>
</dbReference>
<name>A0A1N7HEU5_9NOCA</name>
<dbReference type="GO" id="GO:0004497">
    <property type="term" value="F:monooxygenase activity"/>
    <property type="evidence" value="ECO:0007669"/>
    <property type="project" value="InterPro"/>
</dbReference>
<evidence type="ECO:0000313" key="3">
    <source>
        <dbReference type="Proteomes" id="UP000186218"/>
    </source>
</evidence>
<accession>A0A1N7HEU5</accession>
<evidence type="ECO:0000256" key="1">
    <source>
        <dbReference type="ARBA" id="ARBA00010617"/>
    </source>
</evidence>
<dbReference type="STRING" id="1344003.SAMN05445060_4113"/>
<gene>
    <name evidence="2" type="ORF">SAMN05445060_4113</name>
</gene>
<dbReference type="SUPFAM" id="SSF48264">
    <property type="entry name" value="Cytochrome P450"/>
    <property type="match status" value="1"/>
</dbReference>
<dbReference type="Pfam" id="PF00067">
    <property type="entry name" value="p450"/>
    <property type="match status" value="1"/>
</dbReference>
<dbReference type="AlphaFoldDB" id="A0A1N7HEU5"/>
<dbReference type="Gene3D" id="1.10.630.10">
    <property type="entry name" value="Cytochrome P450"/>
    <property type="match status" value="1"/>
</dbReference>
<protein>
    <submittedName>
        <fullName evidence="2">Cytochrome P450</fullName>
    </submittedName>
</protein>
<dbReference type="OrthoDB" id="7376058at2"/>
<dbReference type="InterPro" id="IPR036396">
    <property type="entry name" value="Cyt_P450_sf"/>
</dbReference>